<dbReference type="Proteomes" id="UP000518266">
    <property type="component" value="Unassembled WGS sequence"/>
</dbReference>
<name>A0A7J5XWD0_DISMA</name>
<accession>A0A7J5XWD0</accession>
<sequence length="88" mass="10014">MGPCLVDSHHLRMVSSEHSTGSLMSLSLLGSRCLKMVVLSLRSQALITARMMVCQKMYTYQRRDFMGNLYLPSVEFSAQGVVQQRMRQ</sequence>
<reference evidence="1 2" key="1">
    <citation type="submission" date="2020-03" db="EMBL/GenBank/DDBJ databases">
        <title>Dissostichus mawsoni Genome sequencing and assembly.</title>
        <authorList>
            <person name="Park H."/>
        </authorList>
    </citation>
    <scope>NUCLEOTIDE SEQUENCE [LARGE SCALE GENOMIC DNA]</scope>
    <source>
        <strain evidence="1">DM0001</strain>
        <tissue evidence="1">Muscle</tissue>
    </source>
</reference>
<dbReference type="EMBL" id="JAAKFY010000020">
    <property type="protein sequence ID" value="KAF3841430.1"/>
    <property type="molecule type" value="Genomic_DNA"/>
</dbReference>
<keyword evidence="2" id="KW-1185">Reference proteome</keyword>
<proteinExistence type="predicted"/>
<evidence type="ECO:0000313" key="2">
    <source>
        <dbReference type="Proteomes" id="UP000518266"/>
    </source>
</evidence>
<organism evidence="1 2">
    <name type="scientific">Dissostichus mawsoni</name>
    <name type="common">Antarctic cod</name>
    <dbReference type="NCBI Taxonomy" id="36200"/>
    <lineage>
        <taxon>Eukaryota</taxon>
        <taxon>Metazoa</taxon>
        <taxon>Chordata</taxon>
        <taxon>Craniata</taxon>
        <taxon>Vertebrata</taxon>
        <taxon>Euteleostomi</taxon>
        <taxon>Actinopterygii</taxon>
        <taxon>Neopterygii</taxon>
        <taxon>Teleostei</taxon>
        <taxon>Neoteleostei</taxon>
        <taxon>Acanthomorphata</taxon>
        <taxon>Eupercaria</taxon>
        <taxon>Perciformes</taxon>
        <taxon>Notothenioidei</taxon>
        <taxon>Nototheniidae</taxon>
        <taxon>Dissostichus</taxon>
    </lineage>
</organism>
<dbReference type="AlphaFoldDB" id="A0A7J5XWD0"/>
<evidence type="ECO:0000313" key="1">
    <source>
        <dbReference type="EMBL" id="KAF3841430.1"/>
    </source>
</evidence>
<comment type="caution">
    <text evidence="1">The sequence shown here is derived from an EMBL/GenBank/DDBJ whole genome shotgun (WGS) entry which is preliminary data.</text>
</comment>
<protein>
    <submittedName>
        <fullName evidence="1">Uncharacterized protein</fullName>
    </submittedName>
</protein>
<feature type="non-terminal residue" evidence="1">
    <location>
        <position position="1"/>
    </location>
</feature>
<gene>
    <name evidence="1" type="ORF">F7725_007292</name>
</gene>